<dbReference type="GO" id="GO:0034332">
    <property type="term" value="P:adherens junction organization"/>
    <property type="evidence" value="ECO:0007669"/>
    <property type="project" value="TreeGrafter"/>
</dbReference>
<dbReference type="PANTHER" id="PTHR24027:SF413">
    <property type="entry name" value="CADHERIN RELATED FAMILY MEMBER 1"/>
    <property type="match status" value="1"/>
</dbReference>
<protein>
    <recommendedName>
        <fullName evidence="12">Cadherin-related family member 1</fullName>
    </recommendedName>
    <alternativeName>
        <fullName evidence="13">Photoreceptor cadherin</fullName>
    </alternativeName>
    <alternativeName>
        <fullName evidence="14">Protocadherin-21</fullName>
    </alternativeName>
</protein>
<evidence type="ECO:0000256" key="6">
    <source>
        <dbReference type="ARBA" id="ARBA00022837"/>
    </source>
</evidence>
<dbReference type="GO" id="GO:0008013">
    <property type="term" value="F:beta-catenin binding"/>
    <property type="evidence" value="ECO:0007669"/>
    <property type="project" value="TreeGrafter"/>
</dbReference>
<evidence type="ECO:0000313" key="21">
    <source>
        <dbReference type="Proteomes" id="UP000821837"/>
    </source>
</evidence>
<evidence type="ECO:0000256" key="4">
    <source>
        <dbReference type="ARBA" id="ARBA00022729"/>
    </source>
</evidence>
<dbReference type="InterPro" id="IPR039808">
    <property type="entry name" value="Cadherin"/>
</dbReference>
<feature type="region of interest" description="Disordered" evidence="17">
    <location>
        <begin position="910"/>
        <end position="956"/>
    </location>
</feature>
<name>A0A9D4QGR2_RHISA</name>
<feature type="compositionally biased region" description="Polar residues" evidence="17">
    <location>
        <begin position="935"/>
        <end position="945"/>
    </location>
</feature>
<dbReference type="GO" id="GO:0000902">
    <property type="term" value="P:cell morphogenesis"/>
    <property type="evidence" value="ECO:0007669"/>
    <property type="project" value="TreeGrafter"/>
</dbReference>
<proteinExistence type="predicted"/>
<evidence type="ECO:0000256" key="14">
    <source>
        <dbReference type="ARBA" id="ARBA00044335"/>
    </source>
</evidence>
<evidence type="ECO:0000256" key="17">
    <source>
        <dbReference type="SAM" id="MobiDB-lite"/>
    </source>
</evidence>
<keyword evidence="11" id="KW-0325">Glycoprotein</keyword>
<keyword evidence="3 18" id="KW-0812">Transmembrane</keyword>
<keyword evidence="9 18" id="KW-0472">Membrane</keyword>
<evidence type="ECO:0000313" key="20">
    <source>
        <dbReference type="EMBL" id="KAH7981967.1"/>
    </source>
</evidence>
<feature type="domain" description="Cadherin" evidence="19">
    <location>
        <begin position="97"/>
        <end position="209"/>
    </location>
</feature>
<keyword evidence="6 16" id="KW-0106">Calcium</keyword>
<evidence type="ECO:0000256" key="11">
    <source>
        <dbReference type="ARBA" id="ARBA00023180"/>
    </source>
</evidence>
<dbReference type="EMBL" id="JABSTV010001245">
    <property type="protein sequence ID" value="KAH7981967.1"/>
    <property type="molecule type" value="Genomic_DNA"/>
</dbReference>
<dbReference type="GO" id="GO:0007163">
    <property type="term" value="P:establishment or maintenance of cell polarity"/>
    <property type="evidence" value="ECO:0007669"/>
    <property type="project" value="UniProtKB-ARBA"/>
</dbReference>
<feature type="domain" description="Cadherin" evidence="19">
    <location>
        <begin position="571"/>
        <end position="661"/>
    </location>
</feature>
<dbReference type="GO" id="GO:0045296">
    <property type="term" value="F:cadherin binding"/>
    <property type="evidence" value="ECO:0007669"/>
    <property type="project" value="TreeGrafter"/>
</dbReference>
<gene>
    <name evidence="20" type="ORF">HPB52_002277</name>
</gene>
<dbReference type="FunFam" id="2.60.40.60:FF:000020">
    <property type="entry name" value="Dachsous cadherin-related 1b"/>
    <property type="match status" value="1"/>
</dbReference>
<dbReference type="PROSITE" id="PS50268">
    <property type="entry name" value="CADHERIN_2"/>
    <property type="match status" value="5"/>
</dbReference>
<dbReference type="PRINTS" id="PR00205">
    <property type="entry name" value="CADHERIN"/>
</dbReference>
<keyword evidence="8 18" id="KW-1133">Transmembrane helix</keyword>
<keyword evidence="5" id="KW-0677">Repeat</keyword>
<dbReference type="GO" id="GO:0016477">
    <property type="term" value="P:cell migration"/>
    <property type="evidence" value="ECO:0007669"/>
    <property type="project" value="TreeGrafter"/>
</dbReference>
<evidence type="ECO:0000256" key="5">
    <source>
        <dbReference type="ARBA" id="ARBA00022737"/>
    </source>
</evidence>
<comment type="function">
    <text evidence="15">Cadherins are calcium-dependent cell adhesion proteins. They preferentially interact with themselves in a homophilic manner in connecting cells.</text>
</comment>
<feature type="domain" description="Cadherin" evidence="19">
    <location>
        <begin position="210"/>
        <end position="324"/>
    </location>
</feature>
<evidence type="ECO:0000256" key="9">
    <source>
        <dbReference type="ARBA" id="ARBA00023136"/>
    </source>
</evidence>
<evidence type="ECO:0000256" key="12">
    <source>
        <dbReference type="ARBA" id="ARBA00044073"/>
    </source>
</evidence>
<evidence type="ECO:0000256" key="18">
    <source>
        <dbReference type="SAM" id="Phobius"/>
    </source>
</evidence>
<comment type="subcellular location">
    <subcellularLocation>
        <location evidence="1">Cell membrane</location>
        <topology evidence="1">Single-pass type I membrane protein</topology>
    </subcellularLocation>
</comment>
<feature type="domain" description="Cadherin" evidence="19">
    <location>
        <begin position="325"/>
        <end position="444"/>
    </location>
</feature>
<dbReference type="GO" id="GO:0005509">
    <property type="term" value="F:calcium ion binding"/>
    <property type="evidence" value="ECO:0007669"/>
    <property type="project" value="UniProtKB-UniRule"/>
</dbReference>
<organism evidence="20 21">
    <name type="scientific">Rhipicephalus sanguineus</name>
    <name type="common">Brown dog tick</name>
    <name type="synonym">Ixodes sanguineus</name>
    <dbReference type="NCBI Taxonomy" id="34632"/>
    <lineage>
        <taxon>Eukaryota</taxon>
        <taxon>Metazoa</taxon>
        <taxon>Ecdysozoa</taxon>
        <taxon>Arthropoda</taxon>
        <taxon>Chelicerata</taxon>
        <taxon>Arachnida</taxon>
        <taxon>Acari</taxon>
        <taxon>Parasitiformes</taxon>
        <taxon>Ixodida</taxon>
        <taxon>Ixodoidea</taxon>
        <taxon>Ixodidae</taxon>
        <taxon>Rhipicephalinae</taxon>
        <taxon>Rhipicephalus</taxon>
        <taxon>Rhipicephalus</taxon>
    </lineage>
</organism>
<dbReference type="GO" id="GO:0044331">
    <property type="term" value="P:cell-cell adhesion mediated by cadherin"/>
    <property type="evidence" value="ECO:0007669"/>
    <property type="project" value="TreeGrafter"/>
</dbReference>
<keyword evidence="10" id="KW-0675">Receptor</keyword>
<feature type="compositionally biased region" description="Basic and acidic residues" evidence="17">
    <location>
        <begin position="1477"/>
        <end position="1490"/>
    </location>
</feature>
<feature type="compositionally biased region" description="Basic and acidic residues" evidence="17">
    <location>
        <begin position="801"/>
        <end position="810"/>
    </location>
</feature>
<dbReference type="GO" id="GO:0016339">
    <property type="term" value="P:calcium-dependent cell-cell adhesion via plasma membrane cell adhesion molecules"/>
    <property type="evidence" value="ECO:0007669"/>
    <property type="project" value="TreeGrafter"/>
</dbReference>
<keyword evidence="21" id="KW-1185">Reference proteome</keyword>
<evidence type="ECO:0000256" key="8">
    <source>
        <dbReference type="ARBA" id="ARBA00022989"/>
    </source>
</evidence>
<dbReference type="Proteomes" id="UP000821837">
    <property type="component" value="Chromosome 1"/>
</dbReference>
<dbReference type="FunFam" id="2.60.40.60:FF:000098">
    <property type="entry name" value="cadherin-23 isoform X1"/>
    <property type="match status" value="1"/>
</dbReference>
<keyword evidence="7" id="KW-0130">Cell adhesion</keyword>
<reference evidence="20" key="2">
    <citation type="submission" date="2021-09" db="EMBL/GenBank/DDBJ databases">
        <authorList>
            <person name="Jia N."/>
            <person name="Wang J."/>
            <person name="Shi W."/>
            <person name="Du L."/>
            <person name="Sun Y."/>
            <person name="Zhan W."/>
            <person name="Jiang J."/>
            <person name="Wang Q."/>
            <person name="Zhang B."/>
            <person name="Ji P."/>
            <person name="Sakyi L.B."/>
            <person name="Cui X."/>
            <person name="Yuan T."/>
            <person name="Jiang B."/>
            <person name="Yang W."/>
            <person name="Lam T.T.-Y."/>
            <person name="Chang Q."/>
            <person name="Ding S."/>
            <person name="Wang X."/>
            <person name="Zhu J."/>
            <person name="Ruan X."/>
            <person name="Zhao L."/>
            <person name="Wei J."/>
            <person name="Que T."/>
            <person name="Du C."/>
            <person name="Cheng J."/>
            <person name="Dai P."/>
            <person name="Han X."/>
            <person name="Huang E."/>
            <person name="Gao Y."/>
            <person name="Liu J."/>
            <person name="Shao H."/>
            <person name="Ye R."/>
            <person name="Li L."/>
            <person name="Wei W."/>
            <person name="Wang X."/>
            <person name="Wang C."/>
            <person name="Huo Q."/>
            <person name="Li W."/>
            <person name="Guo W."/>
            <person name="Chen H."/>
            <person name="Chen S."/>
            <person name="Zhou L."/>
            <person name="Zhou L."/>
            <person name="Ni X."/>
            <person name="Tian J."/>
            <person name="Zhou Y."/>
            <person name="Sheng Y."/>
            <person name="Liu T."/>
            <person name="Pan Y."/>
            <person name="Xia L."/>
            <person name="Li J."/>
            <person name="Zhao F."/>
            <person name="Cao W."/>
        </authorList>
    </citation>
    <scope>NUCLEOTIDE SEQUENCE</scope>
    <source>
        <strain evidence="20">Rsan-2018</strain>
        <tissue evidence="20">Larvae</tissue>
    </source>
</reference>
<dbReference type="InterPro" id="IPR020894">
    <property type="entry name" value="Cadherin_CS"/>
</dbReference>
<feature type="domain" description="Cadherin" evidence="19">
    <location>
        <begin position="445"/>
        <end position="549"/>
    </location>
</feature>
<dbReference type="GO" id="GO:0016342">
    <property type="term" value="C:catenin complex"/>
    <property type="evidence" value="ECO:0007669"/>
    <property type="project" value="TreeGrafter"/>
</dbReference>
<feature type="region of interest" description="Disordered" evidence="17">
    <location>
        <begin position="1473"/>
        <end position="1508"/>
    </location>
</feature>
<evidence type="ECO:0000256" key="16">
    <source>
        <dbReference type="PROSITE-ProRule" id="PRU00043"/>
    </source>
</evidence>
<feature type="region of interest" description="Disordered" evidence="17">
    <location>
        <begin position="969"/>
        <end position="1012"/>
    </location>
</feature>
<keyword evidence="2" id="KW-1003">Cell membrane</keyword>
<evidence type="ECO:0000256" key="10">
    <source>
        <dbReference type="ARBA" id="ARBA00023170"/>
    </source>
</evidence>
<sequence length="1613" mass="174482">MRVLKLPKETPIGTIVYRLKGSDADSDVLTFGAQDAVGKALFQFRSVQFSQADVILKKALTEEEYTIRLFVTDGVETTEVESTIIVTNGTGLPHPFVDYSTLLRVPENTKVNSSIGYVTARERENSNLPVTFELRGSDKFKIRYEFGPRGTSKAVIQLIELLDYETRKVYELDILALNAWTDERYDTRNVAVLSMAVVAQDVPDTPPHFLDVPPVVTVSDSAPPGTSVLKLTAVDGDYGNPRNLTYLLDKENPWSSHFGVDPQTGEVKTTRPISELADKYGGTAVYILKVMARESSGTAEYPELEASTQLAVVLMSRENHAPSFASGPYVGFVAEHSAASTAVQWAPGVLPRVYDRDQGRNSTFRLYLDGEGETIFTIHPQSASREADFAILVQDSSKLDYEVAEPKYVEFTIVAAETEAVQPLTSSVTVRVNIVDTNDHAPMFTSDMYEVVVAEDARPGTVITAVTATDPDTGSFGTIKYTSLNGPIARNLKLDPDTGRVTLVSSEGLDRESVPEYVLTVEAQDGGGRRASTQLLVRLGDANDNAPSFRQPRYDAVLTADLADFAEPLIVQATDADAAGPNSNVTYEIVSGNYEQKFRIDPVSGAVSLTAPLSAARMGLPLVLTVRAHDQGIPVRSASVPVRVHTQEYLNRSIVVVLPGSEDQVRPRKENIERGLSDLLGANVNIYSMMPHNGSKNATVARGWAVYESQPIDLVSFGKIMSNLYGMNYEQMSVERETLLLKRSGNDRVFWILLIVLILIILLLLLIMLCCCWKYFLRNQRPRSSSKVSPARSAGAAMTDQSHRERRSTTDKATAVNGSVPSGRRAWQADGGSPRPGDGNASQSVAVGTTAGLDEATRQGGTVENPPRGRPASRDRLLLHGSSLDADAVVHAGEGGGRRLGDFLVVRRDAAPARRRRRDEATDSDADLYRRAPSSPVSDTFGTTRSVEYSGGSVGGVAGPRRTEILYIRSPPPDVASAAGDYQEDPSSRRRRRIRDEEADDSGNIRHRAAANRRENARRVRFSRYHKVDGASFVLQSHSPDGVEDVASSTSVLPRDQVWIVPQEPRGTTQRDAVPYEEPIGRPVPAARNARLRAMHRRSGGDSQELETSDFGESFEECELRSKNIVANDLPQVHGGEADGPSFSRVAESSFQGESVLKQRAVSPSKAQVPYDARASTVVQQHMHVSRPEEGTRSVQAGEIGQALNLGAQGAGLLSQTSGVKDQTSSVTVSQVQGTVSSGTLTQVTTLTTNARQQQLPQDTRMGQPSLVPGVGEPATLQAPVSYASGEANVGASTAERADVSLQSHVSQTHHIQQDTTLAQAALHPLGLQGPQLVAIAGMSPVFFSTQLPGTQMISQPIDVAQPNYPQAPARHQPPASTSTYYTTVQSTESLSQRQQVPFVPSHVHAERQERAAVQREHDQVLSANAESTTEHIVAQDQITHGKLAGTVSSTVIVDNREGPAASGQEFSVVSVPAGASHDEPGKSRLEVPRPTRASGQAVDAEGSPRHQGFSTVKITTKVVTTDGSIVHEDSATHAGAASDSEMEMIERDLKTSLRKLDESEQDDSDSGIGPGAKNLRLKKNAFIEKKSLFTIAYDGVNTERIRTCLGSSSPSP</sequence>
<dbReference type="GO" id="GO:0005912">
    <property type="term" value="C:adherens junction"/>
    <property type="evidence" value="ECO:0007669"/>
    <property type="project" value="TreeGrafter"/>
</dbReference>
<dbReference type="InterPro" id="IPR015919">
    <property type="entry name" value="Cadherin-like_sf"/>
</dbReference>
<dbReference type="InterPro" id="IPR002126">
    <property type="entry name" value="Cadherin-like_dom"/>
</dbReference>
<dbReference type="Gene3D" id="2.60.40.60">
    <property type="entry name" value="Cadherins"/>
    <property type="match status" value="5"/>
</dbReference>
<dbReference type="PROSITE" id="PS00232">
    <property type="entry name" value="CADHERIN_1"/>
    <property type="match status" value="2"/>
</dbReference>
<feature type="transmembrane region" description="Helical" evidence="18">
    <location>
        <begin position="749"/>
        <end position="777"/>
    </location>
</feature>
<dbReference type="GO" id="GO:0007043">
    <property type="term" value="P:cell-cell junction assembly"/>
    <property type="evidence" value="ECO:0007669"/>
    <property type="project" value="TreeGrafter"/>
</dbReference>
<evidence type="ECO:0000256" key="1">
    <source>
        <dbReference type="ARBA" id="ARBA00004251"/>
    </source>
</evidence>
<dbReference type="Pfam" id="PF00028">
    <property type="entry name" value="Cadherin"/>
    <property type="match status" value="3"/>
</dbReference>
<dbReference type="FunFam" id="2.60.40.60:FF:000116">
    <property type="entry name" value="Dachsous cadherin-related 2"/>
    <property type="match status" value="1"/>
</dbReference>
<keyword evidence="4" id="KW-0732">Signal</keyword>
<dbReference type="CDD" id="cd11304">
    <property type="entry name" value="Cadherin_repeat"/>
    <property type="match status" value="5"/>
</dbReference>
<dbReference type="VEuPathDB" id="VectorBase:RSAN_036136"/>
<comment type="caution">
    <text evidence="20">The sequence shown here is derived from an EMBL/GenBank/DDBJ whole genome shotgun (WGS) entry which is preliminary data.</text>
</comment>
<evidence type="ECO:0000259" key="19">
    <source>
        <dbReference type="PROSITE" id="PS50268"/>
    </source>
</evidence>
<dbReference type="PANTHER" id="PTHR24027">
    <property type="entry name" value="CADHERIN-23"/>
    <property type="match status" value="1"/>
</dbReference>
<dbReference type="GO" id="GO:0060429">
    <property type="term" value="P:epithelium development"/>
    <property type="evidence" value="ECO:0007669"/>
    <property type="project" value="UniProtKB-ARBA"/>
</dbReference>
<evidence type="ECO:0000256" key="2">
    <source>
        <dbReference type="ARBA" id="ARBA00022475"/>
    </source>
</evidence>
<evidence type="ECO:0000256" key="13">
    <source>
        <dbReference type="ARBA" id="ARBA00044253"/>
    </source>
</evidence>
<dbReference type="SMART" id="SM00112">
    <property type="entry name" value="CA"/>
    <property type="match status" value="5"/>
</dbReference>
<accession>A0A9D4QGR2</accession>
<reference evidence="20" key="1">
    <citation type="journal article" date="2020" name="Cell">
        <title>Large-Scale Comparative Analyses of Tick Genomes Elucidate Their Genetic Diversity and Vector Capacities.</title>
        <authorList>
            <consortium name="Tick Genome and Microbiome Consortium (TIGMIC)"/>
            <person name="Jia N."/>
            <person name="Wang J."/>
            <person name="Shi W."/>
            <person name="Du L."/>
            <person name="Sun Y."/>
            <person name="Zhan W."/>
            <person name="Jiang J.F."/>
            <person name="Wang Q."/>
            <person name="Zhang B."/>
            <person name="Ji P."/>
            <person name="Bell-Sakyi L."/>
            <person name="Cui X.M."/>
            <person name="Yuan T.T."/>
            <person name="Jiang B.G."/>
            <person name="Yang W.F."/>
            <person name="Lam T.T."/>
            <person name="Chang Q.C."/>
            <person name="Ding S.J."/>
            <person name="Wang X.J."/>
            <person name="Zhu J.G."/>
            <person name="Ruan X.D."/>
            <person name="Zhao L."/>
            <person name="Wei J.T."/>
            <person name="Ye R.Z."/>
            <person name="Que T.C."/>
            <person name="Du C.H."/>
            <person name="Zhou Y.H."/>
            <person name="Cheng J.X."/>
            <person name="Dai P.F."/>
            <person name="Guo W.B."/>
            <person name="Han X.H."/>
            <person name="Huang E.J."/>
            <person name="Li L.F."/>
            <person name="Wei W."/>
            <person name="Gao Y.C."/>
            <person name="Liu J.Z."/>
            <person name="Shao H.Z."/>
            <person name="Wang X."/>
            <person name="Wang C.C."/>
            <person name="Yang T.C."/>
            <person name="Huo Q.B."/>
            <person name="Li W."/>
            <person name="Chen H.Y."/>
            <person name="Chen S.E."/>
            <person name="Zhou L.G."/>
            <person name="Ni X.B."/>
            <person name="Tian J.H."/>
            <person name="Sheng Y."/>
            <person name="Liu T."/>
            <person name="Pan Y.S."/>
            <person name="Xia L.Y."/>
            <person name="Li J."/>
            <person name="Zhao F."/>
            <person name="Cao W.C."/>
        </authorList>
    </citation>
    <scope>NUCLEOTIDE SEQUENCE</scope>
    <source>
        <strain evidence="20">Rsan-2018</strain>
    </source>
</reference>
<feature type="region of interest" description="Disordered" evidence="17">
    <location>
        <begin position="784"/>
        <end position="875"/>
    </location>
</feature>
<dbReference type="GO" id="GO:0007156">
    <property type="term" value="P:homophilic cell adhesion via plasma membrane adhesion molecules"/>
    <property type="evidence" value="ECO:0007669"/>
    <property type="project" value="InterPro"/>
</dbReference>
<evidence type="ECO:0000256" key="7">
    <source>
        <dbReference type="ARBA" id="ARBA00022889"/>
    </source>
</evidence>
<evidence type="ECO:0000256" key="15">
    <source>
        <dbReference type="ARBA" id="ARBA00059331"/>
    </source>
</evidence>
<evidence type="ECO:0000256" key="3">
    <source>
        <dbReference type="ARBA" id="ARBA00022692"/>
    </source>
</evidence>
<dbReference type="SUPFAM" id="SSF49313">
    <property type="entry name" value="Cadherin-like"/>
    <property type="match status" value="5"/>
</dbReference>